<proteinExistence type="predicted"/>
<gene>
    <name evidence="3" type="ORF">GJQ57_05040</name>
</gene>
<accession>A0A7X2HK86</accession>
<dbReference type="AlphaFoldDB" id="A0A7X2HK86"/>
<sequence length="85" mass="8552">MGNTIMHSVLRVAVLVLFGVAASAAFAGPNWDVINSARAAAKHSAAASGAASSKEAIQKQCAEMMKSTDARPADGGSPKGLPEAK</sequence>
<evidence type="ECO:0000313" key="3">
    <source>
        <dbReference type="EMBL" id="MRS98020.1"/>
    </source>
</evidence>
<comment type="caution">
    <text evidence="3">The sequence shown here is derived from an EMBL/GenBank/DDBJ whole genome shotgun (WGS) entry which is preliminary data.</text>
</comment>
<evidence type="ECO:0000256" key="1">
    <source>
        <dbReference type="SAM" id="MobiDB-lite"/>
    </source>
</evidence>
<organism evidence="3 4">
    <name type="scientific">Ralstonia pickettii</name>
    <name type="common">Burkholderia pickettii</name>
    <dbReference type="NCBI Taxonomy" id="329"/>
    <lineage>
        <taxon>Bacteria</taxon>
        <taxon>Pseudomonadati</taxon>
        <taxon>Pseudomonadota</taxon>
        <taxon>Betaproteobacteria</taxon>
        <taxon>Burkholderiales</taxon>
        <taxon>Burkholderiaceae</taxon>
        <taxon>Ralstonia</taxon>
    </lineage>
</organism>
<evidence type="ECO:0000256" key="2">
    <source>
        <dbReference type="SAM" id="SignalP"/>
    </source>
</evidence>
<dbReference type="Proteomes" id="UP000441032">
    <property type="component" value="Unassembled WGS sequence"/>
</dbReference>
<dbReference type="EMBL" id="WJYN01000001">
    <property type="protein sequence ID" value="MRS98020.1"/>
    <property type="molecule type" value="Genomic_DNA"/>
</dbReference>
<evidence type="ECO:0000313" key="4">
    <source>
        <dbReference type="Proteomes" id="UP000441032"/>
    </source>
</evidence>
<name>A0A7X2HK86_RALPI</name>
<protein>
    <submittedName>
        <fullName evidence="3">Uncharacterized protein</fullName>
    </submittedName>
</protein>
<feature type="signal peptide" evidence="2">
    <location>
        <begin position="1"/>
        <end position="27"/>
    </location>
</feature>
<reference evidence="3 4" key="1">
    <citation type="submission" date="2019-11" db="EMBL/GenBank/DDBJ databases">
        <title>Phenotypic characterization of an OXA-22 and OXA-60 co-producing Ralstonia pickettii clinical strain.</title>
        <authorList>
            <person name="He F."/>
        </authorList>
    </citation>
    <scope>NUCLEOTIDE SEQUENCE [LARGE SCALE GENOMIC DNA]</scope>
    <source>
        <strain evidence="3 4">PSLESD1</strain>
    </source>
</reference>
<feature type="chain" id="PRO_5030526511" evidence="2">
    <location>
        <begin position="28"/>
        <end position="85"/>
    </location>
</feature>
<feature type="region of interest" description="Disordered" evidence="1">
    <location>
        <begin position="65"/>
        <end position="85"/>
    </location>
</feature>
<keyword evidence="2" id="KW-0732">Signal</keyword>